<accession>A0A146GAL8</accession>
<dbReference type="AlphaFoldDB" id="A0A146GAL8"/>
<proteinExistence type="predicted"/>
<gene>
    <name evidence="2" type="ORF">TSACC_23101</name>
</gene>
<evidence type="ECO:0000256" key="1">
    <source>
        <dbReference type="SAM" id="SignalP"/>
    </source>
</evidence>
<dbReference type="Proteomes" id="UP000076023">
    <property type="component" value="Unassembled WGS sequence"/>
</dbReference>
<comment type="caution">
    <text evidence="2">The sequence shown here is derived from an EMBL/GenBank/DDBJ whole genome shotgun (WGS) entry which is preliminary data.</text>
</comment>
<dbReference type="InParanoid" id="A0A146GAL8"/>
<sequence length="270" mass="28459">MSNPSPILCTVLSALVFAGVVNADPYPVNFVTPPSEFVAGSLEKNNGWKVAVQSPANGDFVIQPGVGLLLTPNTGGTHALAYAFLADSLIAGGRDRISEGMPATFTANFFLKQSGATGKGALIGLGWALFLPAGMNNVPFIVTFSRSPEMGGYRLGLSKHSDQTQITGGTEAGIPEAELGFKDGKSDPLQLSMTLVNMGRPSEWASVCMLTNLRTQKTFTLQNTMSAPGVYKADDLIRAIINFRRADQDGLDAVVVTELDAEPVPAPTLP</sequence>
<dbReference type="STRING" id="690879.TSACC_23101"/>
<keyword evidence="3" id="KW-1185">Reference proteome</keyword>
<evidence type="ECO:0000313" key="3">
    <source>
        <dbReference type="Proteomes" id="UP000076023"/>
    </source>
</evidence>
<dbReference type="RefSeq" id="WP_075080282.1">
    <property type="nucleotide sequence ID" value="NZ_BDCO01000002.1"/>
</dbReference>
<feature type="signal peptide" evidence="1">
    <location>
        <begin position="1"/>
        <end position="23"/>
    </location>
</feature>
<dbReference type="EMBL" id="BDCO01000002">
    <property type="protein sequence ID" value="GAT34669.1"/>
    <property type="molecule type" value="Genomic_DNA"/>
</dbReference>
<feature type="chain" id="PRO_5007524664" evidence="1">
    <location>
        <begin position="24"/>
        <end position="270"/>
    </location>
</feature>
<name>A0A146GAL8_TERSA</name>
<reference evidence="3" key="1">
    <citation type="journal article" date="2017" name="Genome Announc.">
        <title>Draft Genome Sequence of Terrimicrobium sacchariphilum NM-5T, a Facultative Anaerobic Soil Bacterium of the Class Spartobacteria.</title>
        <authorList>
            <person name="Qiu Y.L."/>
            <person name="Tourlousse D.M."/>
            <person name="Matsuura N."/>
            <person name="Ohashi A."/>
            <person name="Sekiguchi Y."/>
        </authorList>
    </citation>
    <scope>NUCLEOTIDE SEQUENCE [LARGE SCALE GENOMIC DNA]</scope>
    <source>
        <strain evidence="3">NM-5</strain>
    </source>
</reference>
<dbReference type="OrthoDB" id="5368493at2"/>
<keyword evidence="1" id="KW-0732">Signal</keyword>
<organism evidence="2 3">
    <name type="scientific">Terrimicrobium sacchariphilum</name>
    <dbReference type="NCBI Taxonomy" id="690879"/>
    <lineage>
        <taxon>Bacteria</taxon>
        <taxon>Pseudomonadati</taxon>
        <taxon>Verrucomicrobiota</taxon>
        <taxon>Terrimicrobiia</taxon>
        <taxon>Terrimicrobiales</taxon>
        <taxon>Terrimicrobiaceae</taxon>
        <taxon>Terrimicrobium</taxon>
    </lineage>
</organism>
<protein>
    <submittedName>
        <fullName evidence="2">Uncharacterized protein</fullName>
    </submittedName>
</protein>
<evidence type="ECO:0000313" key="2">
    <source>
        <dbReference type="EMBL" id="GAT34669.1"/>
    </source>
</evidence>